<evidence type="ECO:0000256" key="2">
    <source>
        <dbReference type="ARBA" id="ARBA00023002"/>
    </source>
</evidence>
<comment type="caution">
    <text evidence="5">The sequence shown here is derived from an EMBL/GenBank/DDBJ whole genome shotgun (WGS) entry which is preliminary data.</text>
</comment>
<dbReference type="Gene3D" id="3.40.50.720">
    <property type="entry name" value="NAD(P)-binding Rossmann-like Domain"/>
    <property type="match status" value="1"/>
</dbReference>
<feature type="domain" description="Shikimate dehydrogenase substrate binding N-terminal" evidence="4">
    <location>
        <begin position="6"/>
        <end position="88"/>
    </location>
</feature>
<evidence type="ECO:0000256" key="3">
    <source>
        <dbReference type="ARBA" id="ARBA00023141"/>
    </source>
</evidence>
<dbReference type="CDD" id="cd01065">
    <property type="entry name" value="NAD_bind_Shikimate_DH"/>
    <property type="match status" value="1"/>
</dbReference>
<evidence type="ECO:0000313" key="6">
    <source>
        <dbReference type="Proteomes" id="UP000627292"/>
    </source>
</evidence>
<dbReference type="Gene3D" id="3.40.50.10860">
    <property type="entry name" value="Leucine Dehydrogenase, chain A, domain 1"/>
    <property type="match status" value="1"/>
</dbReference>
<dbReference type="AlphaFoldDB" id="A0A917J2W4"/>
<keyword evidence="3" id="KW-0028">Amino-acid biosynthesis</keyword>
<dbReference type="PANTHER" id="PTHR21089">
    <property type="entry name" value="SHIKIMATE DEHYDROGENASE"/>
    <property type="match status" value="1"/>
</dbReference>
<gene>
    <name evidence="5" type="ORF">GCM10011379_47870</name>
</gene>
<reference evidence="5" key="1">
    <citation type="journal article" date="2014" name="Int. J. Syst. Evol. Microbiol.">
        <title>Complete genome sequence of Corynebacterium casei LMG S-19264T (=DSM 44701T), isolated from a smear-ripened cheese.</title>
        <authorList>
            <consortium name="US DOE Joint Genome Institute (JGI-PGF)"/>
            <person name="Walter F."/>
            <person name="Albersmeier A."/>
            <person name="Kalinowski J."/>
            <person name="Ruckert C."/>
        </authorList>
    </citation>
    <scope>NUCLEOTIDE SEQUENCE</scope>
    <source>
        <strain evidence="5">CGMCC 1.15290</strain>
    </source>
</reference>
<dbReference type="RefSeq" id="WP_188957224.1">
    <property type="nucleotide sequence ID" value="NZ_BMIB01000005.1"/>
</dbReference>
<keyword evidence="2" id="KW-0560">Oxidoreductase</keyword>
<dbReference type="EMBL" id="BMIB01000005">
    <property type="protein sequence ID" value="GGH79066.1"/>
    <property type="molecule type" value="Genomic_DNA"/>
</dbReference>
<keyword evidence="3" id="KW-0057">Aromatic amino acid biosynthesis</keyword>
<evidence type="ECO:0000313" key="5">
    <source>
        <dbReference type="EMBL" id="GGH79066.1"/>
    </source>
</evidence>
<dbReference type="InterPro" id="IPR013708">
    <property type="entry name" value="Shikimate_DH-bd_N"/>
</dbReference>
<dbReference type="PANTHER" id="PTHR21089:SF1">
    <property type="entry name" value="BIFUNCTIONAL 3-DEHYDROQUINATE DEHYDRATASE_SHIKIMATE DEHYDROGENASE, CHLOROPLASTIC"/>
    <property type="match status" value="1"/>
</dbReference>
<dbReference type="InterPro" id="IPR036291">
    <property type="entry name" value="NAD(P)-bd_dom_sf"/>
</dbReference>
<dbReference type="SUPFAM" id="SSF51735">
    <property type="entry name" value="NAD(P)-binding Rossmann-fold domains"/>
    <property type="match status" value="1"/>
</dbReference>
<dbReference type="Proteomes" id="UP000627292">
    <property type="component" value="Unassembled WGS sequence"/>
</dbReference>
<dbReference type="GO" id="GO:0050661">
    <property type="term" value="F:NADP binding"/>
    <property type="evidence" value="ECO:0007669"/>
    <property type="project" value="TreeGrafter"/>
</dbReference>
<evidence type="ECO:0000259" key="4">
    <source>
        <dbReference type="Pfam" id="PF08501"/>
    </source>
</evidence>
<dbReference type="Pfam" id="PF08501">
    <property type="entry name" value="Shikimate_dh_N"/>
    <property type="match status" value="1"/>
</dbReference>
<keyword evidence="6" id="KW-1185">Reference proteome</keyword>
<name>A0A917J2W4_9BACT</name>
<protein>
    <submittedName>
        <fullName evidence="5">Shikimate 5-dehydrogenase</fullName>
    </submittedName>
</protein>
<dbReference type="GO" id="GO:0009423">
    <property type="term" value="P:chorismate biosynthetic process"/>
    <property type="evidence" value="ECO:0007669"/>
    <property type="project" value="TreeGrafter"/>
</dbReference>
<comment type="pathway">
    <text evidence="1">Metabolic intermediate biosynthesis; chorismate biosynthesis; chorismate from D-erythrose 4-phosphate and phosphoenolpyruvate: step 4/7.</text>
</comment>
<accession>A0A917J2W4</accession>
<dbReference type="SUPFAM" id="SSF53223">
    <property type="entry name" value="Aminoacid dehydrogenase-like, N-terminal domain"/>
    <property type="match status" value="1"/>
</dbReference>
<sequence length="243" mass="27135">MRTFGILGYPLTHSFSQGYFQEKFRKEGITDAGFKLFSVPDIADFAEVLRTETTLEGFCITIPHKKTILSFLQDSSEGVQAMGACNCVRVKDGKLTGYNTDVIGFEESFAPILQPHHTKALILGTGGAAAAVEYILGKRGIDYRFVSRTAGEGRFTYEQLTPEVMAAHPVIINCTPLGTYPKVEEYPPIPYELVTSAHYLYDLVYNPPLTQFLERGQAQGATIKNGHDMLLIQAEENWKIWNR</sequence>
<organism evidence="5 6">
    <name type="scientific">Filimonas zeae</name>
    <dbReference type="NCBI Taxonomy" id="1737353"/>
    <lineage>
        <taxon>Bacteria</taxon>
        <taxon>Pseudomonadati</taxon>
        <taxon>Bacteroidota</taxon>
        <taxon>Chitinophagia</taxon>
        <taxon>Chitinophagales</taxon>
        <taxon>Chitinophagaceae</taxon>
        <taxon>Filimonas</taxon>
    </lineage>
</organism>
<proteinExistence type="predicted"/>
<dbReference type="InterPro" id="IPR022893">
    <property type="entry name" value="Shikimate_DH_fam"/>
</dbReference>
<reference evidence="5" key="2">
    <citation type="submission" date="2020-09" db="EMBL/GenBank/DDBJ databases">
        <authorList>
            <person name="Sun Q."/>
            <person name="Zhou Y."/>
        </authorList>
    </citation>
    <scope>NUCLEOTIDE SEQUENCE</scope>
    <source>
        <strain evidence="5">CGMCC 1.15290</strain>
    </source>
</reference>
<dbReference type="GO" id="GO:0019632">
    <property type="term" value="P:shikimate metabolic process"/>
    <property type="evidence" value="ECO:0007669"/>
    <property type="project" value="TreeGrafter"/>
</dbReference>
<dbReference type="InterPro" id="IPR046346">
    <property type="entry name" value="Aminoacid_DH-like_N_sf"/>
</dbReference>
<evidence type="ECO:0000256" key="1">
    <source>
        <dbReference type="ARBA" id="ARBA00004871"/>
    </source>
</evidence>
<dbReference type="GO" id="GO:0004764">
    <property type="term" value="F:shikimate 3-dehydrogenase (NADP+) activity"/>
    <property type="evidence" value="ECO:0007669"/>
    <property type="project" value="InterPro"/>
</dbReference>
<dbReference type="GO" id="GO:0009073">
    <property type="term" value="P:aromatic amino acid family biosynthetic process"/>
    <property type="evidence" value="ECO:0007669"/>
    <property type="project" value="UniProtKB-KW"/>
</dbReference>
<dbReference type="GO" id="GO:0005829">
    <property type="term" value="C:cytosol"/>
    <property type="evidence" value="ECO:0007669"/>
    <property type="project" value="TreeGrafter"/>
</dbReference>